<evidence type="ECO:0000259" key="2">
    <source>
        <dbReference type="Pfam" id="PF20263"/>
    </source>
</evidence>
<feature type="compositionally biased region" description="Acidic residues" evidence="1">
    <location>
        <begin position="156"/>
        <end position="171"/>
    </location>
</feature>
<dbReference type="OrthoDB" id="5521299at2759"/>
<feature type="region of interest" description="Disordered" evidence="1">
    <location>
        <begin position="117"/>
        <end position="223"/>
    </location>
</feature>
<dbReference type="EMBL" id="KN848073">
    <property type="protein sequence ID" value="KIX97653.1"/>
    <property type="molecule type" value="Genomic_DNA"/>
</dbReference>
<reference evidence="3 4" key="1">
    <citation type="submission" date="2015-01" db="EMBL/GenBank/DDBJ databases">
        <title>The Genome Sequence of Fonsecaea multimorphosa CBS 102226.</title>
        <authorList>
            <consortium name="The Broad Institute Genomics Platform"/>
            <person name="Cuomo C."/>
            <person name="de Hoog S."/>
            <person name="Gorbushina A."/>
            <person name="Stielow B."/>
            <person name="Teixiera M."/>
            <person name="Abouelleil A."/>
            <person name="Chapman S.B."/>
            <person name="Priest M."/>
            <person name="Young S.K."/>
            <person name="Wortman J."/>
            <person name="Nusbaum C."/>
            <person name="Birren B."/>
        </authorList>
    </citation>
    <scope>NUCLEOTIDE SEQUENCE [LARGE SCALE GENOMIC DNA]</scope>
    <source>
        <strain evidence="3 4">CBS 102226</strain>
    </source>
</reference>
<dbReference type="InterPro" id="IPR046896">
    <property type="entry name" value="Cup1-like_N"/>
</dbReference>
<dbReference type="GeneID" id="27712177"/>
<dbReference type="Proteomes" id="UP000053411">
    <property type="component" value="Unassembled WGS sequence"/>
</dbReference>
<evidence type="ECO:0000313" key="4">
    <source>
        <dbReference type="Proteomes" id="UP000053411"/>
    </source>
</evidence>
<protein>
    <recommendedName>
        <fullName evidence="2">LYR motif-containing protein Cup1-like N-terminal domain-containing protein</fullName>
    </recommendedName>
</protein>
<dbReference type="CDD" id="cd20273">
    <property type="entry name" value="Complex1_LYR_unchar"/>
    <property type="match status" value="1"/>
</dbReference>
<evidence type="ECO:0000313" key="3">
    <source>
        <dbReference type="EMBL" id="KIX97653.1"/>
    </source>
</evidence>
<evidence type="ECO:0000256" key="1">
    <source>
        <dbReference type="SAM" id="MobiDB-lite"/>
    </source>
</evidence>
<proteinExistence type="predicted"/>
<accession>A0A0D2KLS3</accession>
<feature type="domain" description="LYR motif-containing protein Cup1-like N-terminal" evidence="2">
    <location>
        <begin position="11"/>
        <end position="109"/>
    </location>
</feature>
<dbReference type="Pfam" id="PF20263">
    <property type="entry name" value="LYRM2-like"/>
    <property type="match status" value="1"/>
</dbReference>
<sequence length="441" mass="50206">MPPPETNPLHIYRTCLRECSYLPLPRCRAYMKKFTIDSFRRWIPKHPGGRSRKLHGPQNLGPEKVTRLLHQARKLASTLRHANQGYIIPLENVLRMSYGRKGPRRYELLHKFLYPTPPPASEGEEAGHHSKVTKEQNAATAETLLADEELLRNDTTEEEEPSESTTEEEDTLYPSLHSTVTTAGPPDAPSSVPATTPPPHPPPPHPPHPPPPHNLSNPPQEEWKLDLPPRLLALLTSQANEQDHFTRVGAHLKVKLRFNPPRTTIWGKPLPQSRYKNLRIKWYNHNIKAALPPLPEDEYEELHDLVSGQREMEPATKFIPQRRTRTPPPAARISPEEDMAESLLESESNLILEGPRPGPRIKDWHHGRPHEITPRLLRRLLSRIILKQTPFVKMAAPGSEAAEGSGLVFYWDDGMSRDVMGKTEQKASESLRERQAKLLFE</sequence>
<gene>
    <name evidence="3" type="ORF">Z520_06431</name>
</gene>
<keyword evidence="4" id="KW-1185">Reference proteome</keyword>
<dbReference type="VEuPathDB" id="FungiDB:Z520_06431"/>
<name>A0A0D2KLS3_9EURO</name>
<dbReference type="AlphaFoldDB" id="A0A0D2KLS3"/>
<feature type="compositionally biased region" description="Pro residues" evidence="1">
    <location>
        <begin position="195"/>
        <end position="213"/>
    </location>
</feature>
<dbReference type="RefSeq" id="XP_016631776.1">
    <property type="nucleotide sequence ID" value="XM_016776931.1"/>
</dbReference>
<organism evidence="3 4">
    <name type="scientific">Fonsecaea multimorphosa CBS 102226</name>
    <dbReference type="NCBI Taxonomy" id="1442371"/>
    <lineage>
        <taxon>Eukaryota</taxon>
        <taxon>Fungi</taxon>
        <taxon>Dikarya</taxon>
        <taxon>Ascomycota</taxon>
        <taxon>Pezizomycotina</taxon>
        <taxon>Eurotiomycetes</taxon>
        <taxon>Chaetothyriomycetidae</taxon>
        <taxon>Chaetothyriales</taxon>
        <taxon>Herpotrichiellaceae</taxon>
        <taxon>Fonsecaea</taxon>
    </lineage>
</organism>
<feature type="compositionally biased region" description="Basic and acidic residues" evidence="1">
    <location>
        <begin position="125"/>
        <end position="134"/>
    </location>
</feature>